<dbReference type="InterPro" id="IPR006699">
    <property type="entry name" value="GlpP"/>
</dbReference>
<dbReference type="AlphaFoldDB" id="A0A662DFQ7"/>
<gene>
    <name evidence="2" type="ORF">DRI96_02590</name>
    <name evidence="1" type="ORF">ENG47_07075</name>
</gene>
<dbReference type="GO" id="GO:0006071">
    <property type="term" value="P:glycerol metabolic process"/>
    <property type="evidence" value="ECO:0007669"/>
    <property type="project" value="InterPro"/>
</dbReference>
<dbReference type="SUPFAM" id="SSF110391">
    <property type="entry name" value="GlpP-like"/>
    <property type="match status" value="1"/>
</dbReference>
<dbReference type="Proteomes" id="UP000885660">
    <property type="component" value="Unassembled WGS sequence"/>
</dbReference>
<comment type="caution">
    <text evidence="2">The sequence shown here is derived from an EMBL/GenBank/DDBJ whole genome shotgun (WGS) entry which is preliminary data.</text>
</comment>
<accession>A0A662DFQ7</accession>
<protein>
    <submittedName>
        <fullName evidence="2">Glycerol-3-phosphate responsive antiterminator</fullName>
    </submittedName>
</protein>
<reference evidence="2 3" key="1">
    <citation type="submission" date="2018-06" db="EMBL/GenBank/DDBJ databases">
        <title>Extensive metabolic versatility and redundancy in microbially diverse, dynamic hydrothermal sediments.</title>
        <authorList>
            <person name="Dombrowski N."/>
            <person name="Teske A."/>
            <person name="Baker B.J."/>
        </authorList>
    </citation>
    <scope>NUCLEOTIDE SEQUENCE [LARGE SCALE GENOMIC DNA]</scope>
    <source>
        <strain evidence="2">B19_G9</strain>
    </source>
</reference>
<dbReference type="PANTHER" id="PTHR35787:SF1">
    <property type="entry name" value="GLYCEROL UPTAKE OPERON ANTITERMINATOR REGULATORY PROTEIN"/>
    <property type="match status" value="1"/>
</dbReference>
<dbReference type="PIRSF" id="PIRSF016897">
    <property type="entry name" value="GlpP"/>
    <property type="match status" value="1"/>
</dbReference>
<organism evidence="2 3">
    <name type="scientific">Aerophobetes bacterium</name>
    <dbReference type="NCBI Taxonomy" id="2030807"/>
    <lineage>
        <taxon>Bacteria</taxon>
        <taxon>Candidatus Aerophobota</taxon>
    </lineage>
</organism>
<dbReference type="InterPro" id="IPR013785">
    <property type="entry name" value="Aldolase_TIM"/>
</dbReference>
<name>A0A662DFQ7_UNCAE</name>
<dbReference type="Gene3D" id="3.20.20.70">
    <property type="entry name" value="Aldolase class I"/>
    <property type="match status" value="1"/>
</dbReference>
<evidence type="ECO:0000313" key="2">
    <source>
        <dbReference type="EMBL" id="RLE13708.1"/>
    </source>
</evidence>
<dbReference type="EMBL" id="DRBC01000431">
    <property type="protein sequence ID" value="HDN85497.1"/>
    <property type="molecule type" value="Genomic_DNA"/>
</dbReference>
<proteinExistence type="predicted"/>
<dbReference type="PANTHER" id="PTHR35787">
    <property type="entry name" value="GLYCEROL UPTAKE OPERON ANTITERMINATOR REGULATORY PROTEIN"/>
    <property type="match status" value="1"/>
</dbReference>
<evidence type="ECO:0000313" key="3">
    <source>
        <dbReference type="Proteomes" id="UP000267654"/>
    </source>
</evidence>
<dbReference type="Proteomes" id="UP000267654">
    <property type="component" value="Unassembled WGS sequence"/>
</dbReference>
<dbReference type="EMBL" id="QMQB01000074">
    <property type="protein sequence ID" value="RLE13708.1"/>
    <property type="molecule type" value="Genomic_DNA"/>
</dbReference>
<reference evidence="1" key="2">
    <citation type="journal article" date="2020" name="mSystems">
        <title>Genome- and Community-Level Interaction Insights into Carbon Utilization and Element Cycling Functions of Hydrothermarchaeota in Hydrothermal Sediment.</title>
        <authorList>
            <person name="Zhou Z."/>
            <person name="Liu Y."/>
            <person name="Xu W."/>
            <person name="Pan J."/>
            <person name="Luo Z.H."/>
            <person name="Li M."/>
        </authorList>
    </citation>
    <scope>NUCLEOTIDE SEQUENCE [LARGE SCALE GENOMIC DNA]</scope>
    <source>
        <strain evidence="1">HyVt-219</strain>
    </source>
</reference>
<dbReference type="GO" id="GO:0006355">
    <property type="term" value="P:regulation of DNA-templated transcription"/>
    <property type="evidence" value="ECO:0007669"/>
    <property type="project" value="InterPro"/>
</dbReference>
<dbReference type="Pfam" id="PF04309">
    <property type="entry name" value="G3P_antiterm"/>
    <property type="match status" value="1"/>
</dbReference>
<evidence type="ECO:0000313" key="1">
    <source>
        <dbReference type="EMBL" id="HDN85497.1"/>
    </source>
</evidence>
<sequence>MFIEKLKEKPVIAGVRNLKDIPLALERGVGVLFLLVGDIFDLIKIKKEVKSSGVLLFSHMDLMKGIARDKAGISFLRKNIGVDGILTTHTNLIQFAKKEGLITIQRLFILDSEALKTGVRVVQTCNPDAVEILPGIILPSLKEDLQHLNFPPIIAGGLIKTKQEVKNILQAGALAISTSKKELWGENWK</sequence>